<proteinExistence type="predicted"/>
<accession>A0A0F9L2T1</accession>
<evidence type="ECO:0000313" key="1">
    <source>
        <dbReference type="EMBL" id="KKM89079.1"/>
    </source>
</evidence>
<dbReference type="EMBL" id="LAZR01006872">
    <property type="protein sequence ID" value="KKM89079.1"/>
    <property type="molecule type" value="Genomic_DNA"/>
</dbReference>
<name>A0A0F9L2T1_9ZZZZ</name>
<reference evidence="1" key="1">
    <citation type="journal article" date="2015" name="Nature">
        <title>Complex archaea that bridge the gap between prokaryotes and eukaryotes.</title>
        <authorList>
            <person name="Spang A."/>
            <person name="Saw J.H."/>
            <person name="Jorgensen S.L."/>
            <person name="Zaremba-Niedzwiedzka K."/>
            <person name="Martijn J."/>
            <person name="Lind A.E."/>
            <person name="van Eijk R."/>
            <person name="Schleper C."/>
            <person name="Guy L."/>
            <person name="Ettema T.J."/>
        </authorList>
    </citation>
    <scope>NUCLEOTIDE SEQUENCE</scope>
</reference>
<comment type="caution">
    <text evidence="1">The sequence shown here is derived from an EMBL/GenBank/DDBJ whole genome shotgun (WGS) entry which is preliminary data.</text>
</comment>
<gene>
    <name evidence="1" type="ORF">LCGC14_1252170</name>
</gene>
<dbReference type="AlphaFoldDB" id="A0A0F9L2T1"/>
<sequence>MVDKPENVIPPGWVLPAGGTRLIPATARTETRRERMNCPLDGYACRYLKDVEIDGRTHELHKCRNPRCGHTWSPVKIRNGKKEEAKTR</sequence>
<protein>
    <submittedName>
        <fullName evidence="1">Uncharacterized protein</fullName>
    </submittedName>
</protein>
<organism evidence="1">
    <name type="scientific">marine sediment metagenome</name>
    <dbReference type="NCBI Taxonomy" id="412755"/>
    <lineage>
        <taxon>unclassified sequences</taxon>
        <taxon>metagenomes</taxon>
        <taxon>ecological metagenomes</taxon>
    </lineage>
</organism>